<dbReference type="Pfam" id="PF14144">
    <property type="entry name" value="DOG1"/>
    <property type="match status" value="1"/>
</dbReference>
<evidence type="ECO:0000313" key="2">
    <source>
        <dbReference type="EMBL" id="KAK9130649.1"/>
    </source>
</evidence>
<dbReference type="AlphaFoldDB" id="A0AAP0JAT8"/>
<dbReference type="GO" id="GO:0006351">
    <property type="term" value="P:DNA-templated transcription"/>
    <property type="evidence" value="ECO:0007669"/>
    <property type="project" value="InterPro"/>
</dbReference>
<dbReference type="GO" id="GO:0043565">
    <property type="term" value="F:sequence-specific DNA binding"/>
    <property type="evidence" value="ECO:0007669"/>
    <property type="project" value="InterPro"/>
</dbReference>
<dbReference type="PANTHER" id="PTHR47209:SF4">
    <property type="entry name" value="SEED DORMANCY CONTROL PROTEIN"/>
    <property type="match status" value="1"/>
</dbReference>
<dbReference type="Proteomes" id="UP001417504">
    <property type="component" value="Unassembled WGS sequence"/>
</dbReference>
<dbReference type="InterPro" id="IPR053293">
    <property type="entry name" value="OCM_Kinase"/>
</dbReference>
<sequence length="290" mass="33103">MVKSGNSSQFLLTCNETKGQNLQEQVDQYDGIEDKENQSQSEAAEIDGTTERFNKCICFRRFHGVTAKKGQWRQEQNLRAARMANHLSVRSALDDLINEQLSRFDTHYCKSMGECRLKDLPQLLMPKCRLPLEMAAFGWFGNWRPSSILSLLRGFSTLLGKRRENALAQLIRETRVEEAVLDEEMAEIQATCILHLPFSQMPSNASFGIGNNSNLRCLYTEFKKIHNVITKAQKLRYRTMELVVKKLLNQKQAAEFLVAFAGIQDATHEYATRQTRHKGPISVTIKELSA</sequence>
<protein>
    <recommendedName>
        <fullName evidence="1">DOG1 domain-containing protein</fullName>
    </recommendedName>
</protein>
<evidence type="ECO:0000259" key="1">
    <source>
        <dbReference type="PROSITE" id="PS51806"/>
    </source>
</evidence>
<evidence type="ECO:0000313" key="3">
    <source>
        <dbReference type="Proteomes" id="UP001417504"/>
    </source>
</evidence>
<dbReference type="PROSITE" id="PS51806">
    <property type="entry name" value="DOG1"/>
    <property type="match status" value="1"/>
</dbReference>
<name>A0AAP0JAT8_9MAGN</name>
<proteinExistence type="predicted"/>
<dbReference type="EMBL" id="JBBNAE010000004">
    <property type="protein sequence ID" value="KAK9130649.1"/>
    <property type="molecule type" value="Genomic_DNA"/>
</dbReference>
<organism evidence="2 3">
    <name type="scientific">Stephania japonica</name>
    <dbReference type="NCBI Taxonomy" id="461633"/>
    <lineage>
        <taxon>Eukaryota</taxon>
        <taxon>Viridiplantae</taxon>
        <taxon>Streptophyta</taxon>
        <taxon>Embryophyta</taxon>
        <taxon>Tracheophyta</taxon>
        <taxon>Spermatophyta</taxon>
        <taxon>Magnoliopsida</taxon>
        <taxon>Ranunculales</taxon>
        <taxon>Menispermaceae</taxon>
        <taxon>Menispermoideae</taxon>
        <taxon>Cissampelideae</taxon>
        <taxon>Stephania</taxon>
    </lineage>
</organism>
<comment type="caution">
    <text evidence="2">The sequence shown here is derived from an EMBL/GenBank/DDBJ whole genome shotgun (WGS) entry which is preliminary data.</text>
</comment>
<dbReference type="PANTHER" id="PTHR47209">
    <property type="entry name" value="OS06G0639500 PROTEIN"/>
    <property type="match status" value="1"/>
</dbReference>
<gene>
    <name evidence="2" type="ORF">Sjap_011136</name>
</gene>
<feature type="domain" description="DOG1" evidence="1">
    <location>
        <begin position="62"/>
        <end position="277"/>
    </location>
</feature>
<dbReference type="InterPro" id="IPR025422">
    <property type="entry name" value="TGA_domain"/>
</dbReference>
<keyword evidence="3" id="KW-1185">Reference proteome</keyword>
<accession>A0AAP0JAT8</accession>
<reference evidence="2 3" key="1">
    <citation type="submission" date="2024-01" db="EMBL/GenBank/DDBJ databases">
        <title>Genome assemblies of Stephania.</title>
        <authorList>
            <person name="Yang L."/>
        </authorList>
    </citation>
    <scope>NUCLEOTIDE SEQUENCE [LARGE SCALE GENOMIC DNA]</scope>
    <source>
        <strain evidence="2">QJT</strain>
        <tissue evidence="2">Leaf</tissue>
    </source>
</reference>